<proteinExistence type="predicted"/>
<organism evidence="2 3">
    <name type="scientific">Mugilogobius chulae</name>
    <name type="common">yellowstripe goby</name>
    <dbReference type="NCBI Taxonomy" id="88201"/>
    <lineage>
        <taxon>Eukaryota</taxon>
        <taxon>Metazoa</taxon>
        <taxon>Chordata</taxon>
        <taxon>Craniata</taxon>
        <taxon>Vertebrata</taxon>
        <taxon>Euteleostomi</taxon>
        <taxon>Actinopterygii</taxon>
        <taxon>Neopterygii</taxon>
        <taxon>Teleostei</taxon>
        <taxon>Neoteleostei</taxon>
        <taxon>Acanthomorphata</taxon>
        <taxon>Gobiaria</taxon>
        <taxon>Gobiiformes</taxon>
        <taxon>Gobioidei</taxon>
        <taxon>Gobiidae</taxon>
        <taxon>Gobionellinae</taxon>
        <taxon>Mugilogobius</taxon>
    </lineage>
</organism>
<accession>A0AAW0P838</accession>
<comment type="caution">
    <text evidence="2">The sequence shown here is derived from an EMBL/GenBank/DDBJ whole genome shotgun (WGS) entry which is preliminary data.</text>
</comment>
<feature type="region of interest" description="Disordered" evidence="1">
    <location>
        <begin position="72"/>
        <end position="101"/>
    </location>
</feature>
<dbReference type="AlphaFoldDB" id="A0AAW0P838"/>
<evidence type="ECO:0000313" key="3">
    <source>
        <dbReference type="Proteomes" id="UP001460270"/>
    </source>
</evidence>
<reference evidence="3" key="1">
    <citation type="submission" date="2024-04" db="EMBL/GenBank/DDBJ databases">
        <title>Salinicola lusitanus LLJ914,a marine bacterium isolated from the Okinawa Trough.</title>
        <authorList>
            <person name="Li J."/>
        </authorList>
    </citation>
    <scope>NUCLEOTIDE SEQUENCE [LARGE SCALE GENOMIC DNA]</scope>
</reference>
<evidence type="ECO:0000313" key="2">
    <source>
        <dbReference type="EMBL" id="KAK7912517.1"/>
    </source>
</evidence>
<gene>
    <name evidence="2" type="ORF">WMY93_012728</name>
</gene>
<dbReference type="Proteomes" id="UP001460270">
    <property type="component" value="Unassembled WGS sequence"/>
</dbReference>
<sequence>MLGADTLHMECKQAVEGNDWCCSDINSPERSHAHAKAGFYYKMAYGQHISIGSAPPDVRRCQVPTQLLLPYATGGPNSRDLRDGKHSVDVHNDSEERAAVG</sequence>
<keyword evidence="3" id="KW-1185">Reference proteome</keyword>
<evidence type="ECO:0000256" key="1">
    <source>
        <dbReference type="SAM" id="MobiDB-lite"/>
    </source>
</evidence>
<protein>
    <submittedName>
        <fullName evidence="2">Uncharacterized protein</fullName>
    </submittedName>
</protein>
<feature type="compositionally biased region" description="Basic and acidic residues" evidence="1">
    <location>
        <begin position="79"/>
        <end position="101"/>
    </location>
</feature>
<name>A0AAW0P838_9GOBI</name>
<dbReference type="EMBL" id="JBBPFD010000009">
    <property type="protein sequence ID" value="KAK7912517.1"/>
    <property type="molecule type" value="Genomic_DNA"/>
</dbReference>